<keyword evidence="2" id="KW-1185">Reference proteome</keyword>
<accession>A0AAV4XY48</accession>
<evidence type="ECO:0000313" key="2">
    <source>
        <dbReference type="Proteomes" id="UP001054945"/>
    </source>
</evidence>
<proteinExistence type="predicted"/>
<protein>
    <submittedName>
        <fullName evidence="1">Uncharacterized protein</fullName>
    </submittedName>
</protein>
<sequence length="154" mass="16889">MNCVNLLGQGRPDSQIQLATARVLSPSYQIWNAVGLLAKCNCLQSLPPSYQIWNASTILAIVGRIEKTTGYCPGSCLLLSNMECVNLLGQGRPVSQMQLATARKPICFRSNMECVNPLVQDRPVSQIPLATARMPISFQLNMECVNLLGHCRPD</sequence>
<gene>
    <name evidence="1" type="ORF">CEXT_226121</name>
</gene>
<organism evidence="1 2">
    <name type="scientific">Caerostris extrusa</name>
    <name type="common">Bark spider</name>
    <name type="synonym">Caerostris bankana</name>
    <dbReference type="NCBI Taxonomy" id="172846"/>
    <lineage>
        <taxon>Eukaryota</taxon>
        <taxon>Metazoa</taxon>
        <taxon>Ecdysozoa</taxon>
        <taxon>Arthropoda</taxon>
        <taxon>Chelicerata</taxon>
        <taxon>Arachnida</taxon>
        <taxon>Araneae</taxon>
        <taxon>Araneomorphae</taxon>
        <taxon>Entelegynae</taxon>
        <taxon>Araneoidea</taxon>
        <taxon>Araneidae</taxon>
        <taxon>Caerostris</taxon>
    </lineage>
</organism>
<evidence type="ECO:0000313" key="1">
    <source>
        <dbReference type="EMBL" id="GIY99669.1"/>
    </source>
</evidence>
<dbReference type="Proteomes" id="UP001054945">
    <property type="component" value="Unassembled WGS sequence"/>
</dbReference>
<comment type="caution">
    <text evidence="1">The sequence shown here is derived from an EMBL/GenBank/DDBJ whole genome shotgun (WGS) entry which is preliminary data.</text>
</comment>
<dbReference type="AlphaFoldDB" id="A0AAV4XY48"/>
<name>A0AAV4XY48_CAEEX</name>
<dbReference type="EMBL" id="BPLR01001074">
    <property type="protein sequence ID" value="GIY99669.1"/>
    <property type="molecule type" value="Genomic_DNA"/>
</dbReference>
<reference evidence="1 2" key="1">
    <citation type="submission" date="2021-06" db="EMBL/GenBank/DDBJ databases">
        <title>Caerostris extrusa draft genome.</title>
        <authorList>
            <person name="Kono N."/>
            <person name="Arakawa K."/>
        </authorList>
    </citation>
    <scope>NUCLEOTIDE SEQUENCE [LARGE SCALE GENOMIC DNA]</scope>
</reference>